<dbReference type="SUPFAM" id="SSF51004">
    <property type="entry name" value="C-terminal (heme d1) domain of cytochrome cd1-nitrite reductase"/>
    <property type="match status" value="1"/>
</dbReference>
<feature type="region of interest" description="Disordered" evidence="1">
    <location>
        <begin position="425"/>
        <end position="452"/>
    </location>
</feature>
<dbReference type="Proteomes" id="UP000031599">
    <property type="component" value="Unassembled WGS sequence"/>
</dbReference>
<organism evidence="2 3">
    <name type="scientific">Enhygromyxa salina</name>
    <dbReference type="NCBI Taxonomy" id="215803"/>
    <lineage>
        <taxon>Bacteria</taxon>
        <taxon>Pseudomonadati</taxon>
        <taxon>Myxococcota</taxon>
        <taxon>Polyangia</taxon>
        <taxon>Nannocystales</taxon>
        <taxon>Nannocystaceae</taxon>
        <taxon>Enhygromyxa</taxon>
    </lineage>
</organism>
<gene>
    <name evidence="2" type="ORF">DB30_02264</name>
</gene>
<dbReference type="EMBL" id="JMCC02000162">
    <property type="protein sequence ID" value="KIG11963.1"/>
    <property type="molecule type" value="Genomic_DNA"/>
</dbReference>
<reference evidence="2 3" key="1">
    <citation type="submission" date="2014-12" db="EMBL/GenBank/DDBJ databases">
        <title>Genome assembly of Enhygromyxa salina DSM 15201.</title>
        <authorList>
            <person name="Sharma G."/>
            <person name="Subramanian S."/>
        </authorList>
    </citation>
    <scope>NUCLEOTIDE SEQUENCE [LARGE SCALE GENOMIC DNA]</scope>
    <source>
        <strain evidence="2 3">DSM 15201</strain>
    </source>
</reference>
<dbReference type="AlphaFoldDB" id="A0A0C1ZM40"/>
<evidence type="ECO:0000256" key="1">
    <source>
        <dbReference type="SAM" id="MobiDB-lite"/>
    </source>
</evidence>
<accession>A0A0C1ZM40</accession>
<comment type="caution">
    <text evidence="2">The sequence shown here is derived from an EMBL/GenBank/DDBJ whole genome shotgun (WGS) entry which is preliminary data.</text>
</comment>
<protein>
    <submittedName>
        <fullName evidence="2">Uncharacterized protein</fullName>
    </submittedName>
</protein>
<evidence type="ECO:0000313" key="3">
    <source>
        <dbReference type="Proteomes" id="UP000031599"/>
    </source>
</evidence>
<evidence type="ECO:0000313" key="2">
    <source>
        <dbReference type="EMBL" id="KIG11963.1"/>
    </source>
</evidence>
<proteinExistence type="predicted"/>
<name>A0A0C1ZM40_9BACT</name>
<dbReference type="InterPro" id="IPR011048">
    <property type="entry name" value="Haem_d1_sf"/>
</dbReference>
<dbReference type="Gene3D" id="2.130.10.10">
    <property type="entry name" value="YVTN repeat-like/Quinoprotein amine dehydrogenase"/>
    <property type="match status" value="1"/>
</dbReference>
<sequence length="601" mass="64895">MVAIDEDRAIVRFLVPGPDHEKQWWIALMRRDGSLAWVQSLSGQLAANEGVTGIEIIQDAVSVMTATFVGDDPELELHGFALADGARRFEIAHGQGFAQGVANDGGRRFDLRVHYPASLGVRPTAELVATSSTKELWRASIPISPAPGPDPTLVDDSLAVRVESKDDDHASWWVFERSSGKVRGKLQARVQSCSDGTRWFVRSDDGLLSVDPKTVATRDAVPAALQAADLVGTWMLDDCAVIPGAVVVLASRGYRKAMVAFDLETFAPLGHVELGAVYVGSNGFDPMPARMHAKAAFPVMTHDGGREIMVIDPVAGQLLERWGANDHGAIGYAFMDWSGGYLASTTHTLAVVDTRSGSLAGLATVPEGVFPGSQQLVGSTLWLPPTAPLRLGARAPRLIDLSAAASEDLRGAVLFDVHPIAPSPVRGRAQCPDPTAPLTGPGTGSDGTLGPVAQSRLPTWDLDILHEAARMHACAPGLAPSLLLAWYVMEDDRPLRNDYALVLVEDTSHGPPTFTIVQASRHANNREWNVGTSPHSNREVVRSFDHRPTRREIDAFLAQSDWHFDHDWGRVLAGNVLDAEWRAATGQSPWRSFPKGIERPD</sequence>
<dbReference type="InterPro" id="IPR015943">
    <property type="entry name" value="WD40/YVTN_repeat-like_dom_sf"/>
</dbReference>